<evidence type="ECO:0000256" key="1">
    <source>
        <dbReference type="SAM" id="SignalP"/>
    </source>
</evidence>
<reference evidence="2" key="1">
    <citation type="submission" date="2018-01" db="EMBL/GenBank/DDBJ databases">
        <title>An insight into the sialome of Amazonian anophelines.</title>
        <authorList>
            <person name="Ribeiro J.M."/>
            <person name="Scarpassa V."/>
            <person name="Calvo E."/>
        </authorList>
    </citation>
    <scope>NUCLEOTIDE SEQUENCE</scope>
</reference>
<dbReference type="AlphaFoldDB" id="A0A2M4D183"/>
<accession>A0A2M4D183</accession>
<proteinExistence type="predicted"/>
<keyword evidence="1" id="KW-0732">Signal</keyword>
<sequence>MVVLTAVAAVLVVVVVVSEPCLHRMAVTAGLVVTPVTNRVLPELGVTRMVRMMKVVSPAIVCVPVAVSVRMREVEKEDHCRWSHQPRR</sequence>
<organism evidence="2">
    <name type="scientific">Anopheles darlingi</name>
    <name type="common">Mosquito</name>
    <dbReference type="NCBI Taxonomy" id="43151"/>
    <lineage>
        <taxon>Eukaryota</taxon>
        <taxon>Metazoa</taxon>
        <taxon>Ecdysozoa</taxon>
        <taxon>Arthropoda</taxon>
        <taxon>Hexapoda</taxon>
        <taxon>Insecta</taxon>
        <taxon>Pterygota</taxon>
        <taxon>Neoptera</taxon>
        <taxon>Endopterygota</taxon>
        <taxon>Diptera</taxon>
        <taxon>Nematocera</taxon>
        <taxon>Culicoidea</taxon>
        <taxon>Culicidae</taxon>
        <taxon>Anophelinae</taxon>
        <taxon>Anopheles</taxon>
    </lineage>
</organism>
<protein>
    <submittedName>
        <fullName evidence="2">Putative secreted protein</fullName>
    </submittedName>
</protein>
<evidence type="ECO:0000313" key="2">
    <source>
        <dbReference type="EMBL" id="MBW71289.1"/>
    </source>
</evidence>
<feature type="signal peptide" evidence="1">
    <location>
        <begin position="1"/>
        <end position="18"/>
    </location>
</feature>
<feature type="chain" id="PRO_5014856860" evidence="1">
    <location>
        <begin position="19"/>
        <end position="88"/>
    </location>
</feature>
<name>A0A2M4D183_ANODA</name>
<dbReference type="EMBL" id="GGFL01007111">
    <property type="protein sequence ID" value="MBW71289.1"/>
    <property type="molecule type" value="Transcribed_RNA"/>
</dbReference>